<evidence type="ECO:0000256" key="1">
    <source>
        <dbReference type="SAM" id="MobiDB-lite"/>
    </source>
</evidence>
<evidence type="ECO:0000259" key="2">
    <source>
        <dbReference type="Pfam" id="PF11706"/>
    </source>
</evidence>
<dbReference type="SUPFAM" id="SSF160904">
    <property type="entry name" value="Jann2411-like"/>
    <property type="match status" value="1"/>
</dbReference>
<dbReference type="Gene3D" id="1.10.3300.10">
    <property type="entry name" value="Jann2411-like domain"/>
    <property type="match status" value="1"/>
</dbReference>
<feature type="domain" description="Zinc finger CGNR" evidence="2">
    <location>
        <begin position="135"/>
        <end position="178"/>
    </location>
</feature>
<dbReference type="PANTHER" id="PTHR35525:SF3">
    <property type="entry name" value="BLL6575 PROTEIN"/>
    <property type="match status" value="1"/>
</dbReference>
<accession>A0ABU2LVC7</accession>
<dbReference type="Pfam" id="PF07336">
    <property type="entry name" value="ABATE"/>
    <property type="match status" value="1"/>
</dbReference>
<name>A0ABU2LVC7_9ACTN</name>
<evidence type="ECO:0000313" key="3">
    <source>
        <dbReference type="EMBL" id="MDT0321132.1"/>
    </source>
</evidence>
<reference evidence="4" key="1">
    <citation type="submission" date="2023-07" db="EMBL/GenBank/DDBJ databases">
        <title>30 novel species of actinomycetes from the DSMZ collection.</title>
        <authorList>
            <person name="Nouioui I."/>
        </authorList>
    </citation>
    <scope>NUCLEOTIDE SEQUENCE [LARGE SCALE GENOMIC DNA]</scope>
    <source>
        <strain evidence="4">DSM 44918</strain>
    </source>
</reference>
<keyword evidence="4" id="KW-1185">Reference proteome</keyword>
<dbReference type="InterPro" id="IPR021005">
    <property type="entry name" value="Znf_CGNR"/>
</dbReference>
<gene>
    <name evidence="3" type="ORF">RNC47_22615</name>
</gene>
<sequence length="190" mass="20181">MLEPPASAVLVEAFANTVDVEAASDEVATPDGLAAWLRGRGLLAPEEAAAGITPEAHAAYLALRAGIREELGAHVGDIPDPALLAAADRALAEHPVLVTARGRLTPAPGLPPEREPLVALAIAWSELVATGEAARLKRCAEHSCGWAFWDVSKNRSRRWCSMRVCGNRNKSRSYAARQRRAAGHEEPAAD</sequence>
<protein>
    <submittedName>
        <fullName evidence="3">CGNR zinc finger domain-containing protein</fullName>
    </submittedName>
</protein>
<dbReference type="InterPro" id="IPR010852">
    <property type="entry name" value="ABATE"/>
</dbReference>
<organism evidence="3 4">
    <name type="scientific">Streptomyces millisiae</name>
    <dbReference type="NCBI Taxonomy" id="3075542"/>
    <lineage>
        <taxon>Bacteria</taxon>
        <taxon>Bacillati</taxon>
        <taxon>Actinomycetota</taxon>
        <taxon>Actinomycetes</taxon>
        <taxon>Kitasatosporales</taxon>
        <taxon>Streptomycetaceae</taxon>
        <taxon>Streptomyces</taxon>
    </lineage>
</organism>
<comment type="caution">
    <text evidence="3">The sequence shown here is derived from an EMBL/GenBank/DDBJ whole genome shotgun (WGS) entry which is preliminary data.</text>
</comment>
<dbReference type="InterPro" id="IPR023286">
    <property type="entry name" value="ABATE_dom_sf"/>
</dbReference>
<proteinExistence type="predicted"/>
<dbReference type="Pfam" id="PF11706">
    <property type="entry name" value="zf-CGNR"/>
    <property type="match status" value="1"/>
</dbReference>
<feature type="region of interest" description="Disordered" evidence="1">
    <location>
        <begin position="170"/>
        <end position="190"/>
    </location>
</feature>
<dbReference type="EMBL" id="JAVREM010000034">
    <property type="protein sequence ID" value="MDT0321132.1"/>
    <property type="molecule type" value="Genomic_DNA"/>
</dbReference>
<dbReference type="PANTHER" id="PTHR35525">
    <property type="entry name" value="BLL6575 PROTEIN"/>
    <property type="match status" value="1"/>
</dbReference>
<evidence type="ECO:0000313" key="4">
    <source>
        <dbReference type="Proteomes" id="UP001183420"/>
    </source>
</evidence>
<dbReference type="Proteomes" id="UP001183420">
    <property type="component" value="Unassembled WGS sequence"/>
</dbReference>
<dbReference type="RefSeq" id="WP_311601335.1">
    <property type="nucleotide sequence ID" value="NZ_JAVREM010000034.1"/>
</dbReference>